<organism evidence="2">
    <name type="scientific">Arthrobacter saudimassiliensis</name>
    <dbReference type="NCBI Taxonomy" id="1461584"/>
    <lineage>
        <taxon>Bacteria</taxon>
        <taxon>Bacillati</taxon>
        <taxon>Actinomycetota</taxon>
        <taxon>Actinomycetes</taxon>
        <taxon>Micrococcales</taxon>
        <taxon>Micrococcaceae</taxon>
        <taxon>Arthrobacter</taxon>
    </lineage>
</organism>
<sequence length="136" mass="14291">MKAPRPPLPRTLRLACTGWLLSALLLGAVGISFILSARAGGDGPGLTSLGVLSLVLGLVAAWGAVQLRRGRRSGRETLTSLGVLLGVPLLFRGPSLAALGVLLLACAALLWLPESVRHLRTTDPRPPRRGRSLPPR</sequence>
<feature type="transmembrane region" description="Helical" evidence="1">
    <location>
        <begin position="89"/>
        <end position="112"/>
    </location>
</feature>
<proteinExistence type="predicted"/>
<keyword evidence="1" id="KW-0472">Membrane</keyword>
<keyword evidence="1" id="KW-1133">Transmembrane helix</keyword>
<dbReference type="AlphaFoldDB" id="A0A078MNX6"/>
<protein>
    <submittedName>
        <fullName evidence="2">Uncharacterized protein</fullName>
    </submittedName>
</protein>
<dbReference type="PATRIC" id="fig|1461584.3.peg.2281"/>
<evidence type="ECO:0000313" key="2">
    <source>
        <dbReference type="EMBL" id="CEA08943.1"/>
    </source>
</evidence>
<feature type="transmembrane region" description="Helical" evidence="1">
    <location>
        <begin position="47"/>
        <end position="68"/>
    </location>
</feature>
<keyword evidence="1" id="KW-0812">Transmembrane</keyword>
<evidence type="ECO:0000256" key="1">
    <source>
        <dbReference type="SAM" id="Phobius"/>
    </source>
</evidence>
<accession>A0A078MNX6</accession>
<name>A0A078MNX6_9MICC</name>
<reference evidence="2" key="1">
    <citation type="submission" date="2014-07" db="EMBL/GenBank/DDBJ databases">
        <authorList>
            <person name="Urmite Genomes Urmite Genomes"/>
        </authorList>
    </citation>
    <scope>NUCLEOTIDE SEQUENCE</scope>
    <source>
        <strain evidence="2">11W110_air</strain>
    </source>
</reference>
<feature type="transmembrane region" description="Helical" evidence="1">
    <location>
        <begin position="12"/>
        <end position="35"/>
    </location>
</feature>
<gene>
    <name evidence="2" type="ORF">BN1051_02305</name>
</gene>
<dbReference type="EMBL" id="LN483071">
    <property type="protein sequence ID" value="CEA08943.1"/>
    <property type="molecule type" value="Genomic_DNA"/>
</dbReference>